<dbReference type="Proteomes" id="UP000534388">
    <property type="component" value="Unassembled WGS sequence"/>
</dbReference>
<reference evidence="1 2" key="1">
    <citation type="submission" date="2020-07" db="EMBL/GenBank/DDBJ databases">
        <title>Novel species isolated from subtropical streams in China.</title>
        <authorList>
            <person name="Lu H."/>
        </authorList>
    </citation>
    <scope>NUCLEOTIDE SEQUENCE [LARGE SCALE GENOMIC DNA]</scope>
    <source>
        <strain evidence="1 2">LX20W</strain>
    </source>
</reference>
<name>A0A7W2ENW7_9BURK</name>
<dbReference type="InterPro" id="IPR029058">
    <property type="entry name" value="AB_hydrolase_fold"/>
</dbReference>
<dbReference type="InterPro" id="IPR010662">
    <property type="entry name" value="RBBP9/YdeN"/>
</dbReference>
<evidence type="ECO:0000313" key="1">
    <source>
        <dbReference type="EMBL" id="MBA5635779.1"/>
    </source>
</evidence>
<dbReference type="Gene3D" id="3.40.50.1820">
    <property type="entry name" value="alpha/beta hydrolase"/>
    <property type="match status" value="1"/>
</dbReference>
<sequence>MSTYTMLTLPGLYNSGDKHWQTHWERAFSDFHRVEQQDWDTPVCDDWVETLERAVAAAPGEVVLVAHSLACTLVAKWAEKYPRRIKGAFLVAPSDTEADSYPPGTTGFTPVPLLPLPFPSHVVVSRGDHYVTVARATAFAEAWGSQLTVLDGLGHIGSDSDLKMWQQGLALLNAFAATNYG</sequence>
<protein>
    <submittedName>
        <fullName evidence="1">Alpha/beta hydrolase</fullName>
    </submittedName>
</protein>
<keyword evidence="1" id="KW-0378">Hydrolase</keyword>
<dbReference type="SUPFAM" id="SSF53474">
    <property type="entry name" value="alpha/beta-Hydrolases"/>
    <property type="match status" value="1"/>
</dbReference>
<dbReference type="RefSeq" id="WP_182159483.1">
    <property type="nucleotide sequence ID" value="NZ_JACEZT010000001.1"/>
</dbReference>
<gene>
    <name evidence="1" type="ORF">H3H37_01760</name>
</gene>
<organism evidence="1 2">
    <name type="scientific">Rugamonas brunnea</name>
    <dbReference type="NCBI Taxonomy" id="2758569"/>
    <lineage>
        <taxon>Bacteria</taxon>
        <taxon>Pseudomonadati</taxon>
        <taxon>Pseudomonadota</taxon>
        <taxon>Betaproteobacteria</taxon>
        <taxon>Burkholderiales</taxon>
        <taxon>Oxalobacteraceae</taxon>
        <taxon>Telluria group</taxon>
        <taxon>Rugamonas</taxon>
    </lineage>
</organism>
<dbReference type="GO" id="GO:0016787">
    <property type="term" value="F:hydrolase activity"/>
    <property type="evidence" value="ECO:0007669"/>
    <property type="project" value="UniProtKB-KW"/>
</dbReference>
<dbReference type="AlphaFoldDB" id="A0A7W2ENW7"/>
<evidence type="ECO:0000313" key="2">
    <source>
        <dbReference type="Proteomes" id="UP000534388"/>
    </source>
</evidence>
<comment type="caution">
    <text evidence="1">The sequence shown here is derived from an EMBL/GenBank/DDBJ whole genome shotgun (WGS) entry which is preliminary data.</text>
</comment>
<accession>A0A7W2ENW7</accession>
<dbReference type="EMBL" id="JACEZT010000001">
    <property type="protein sequence ID" value="MBA5635779.1"/>
    <property type="molecule type" value="Genomic_DNA"/>
</dbReference>
<proteinExistence type="predicted"/>
<dbReference type="Pfam" id="PF06821">
    <property type="entry name" value="Ser_hydrolase"/>
    <property type="match status" value="1"/>
</dbReference>
<keyword evidence="2" id="KW-1185">Reference proteome</keyword>